<protein>
    <submittedName>
        <fullName evidence="1">Uncharacterized protein</fullName>
    </submittedName>
</protein>
<dbReference type="EMBL" id="CAMGYJ010000008">
    <property type="protein sequence ID" value="CAI0453333.1"/>
    <property type="molecule type" value="Genomic_DNA"/>
</dbReference>
<comment type="caution">
    <text evidence="1">The sequence shown here is derived from an EMBL/GenBank/DDBJ whole genome shotgun (WGS) entry which is preliminary data.</text>
</comment>
<accession>A0AAV0N495</accession>
<name>A0AAV0N495_9ROSI</name>
<reference evidence="1" key="1">
    <citation type="submission" date="2022-08" db="EMBL/GenBank/DDBJ databases">
        <authorList>
            <person name="Gutierrez-Valencia J."/>
        </authorList>
    </citation>
    <scope>NUCLEOTIDE SEQUENCE</scope>
</reference>
<sequence length="170" mass="19311">LSSLKVSSFLLPSLLSSKSLKASSFLLALSIRSGNFYHVPANFAFLLQSFHWSDIQISSNSEIPWLCRFRRSATPGFYRLDLCRPPDGKVYYRLCRFSLSATPGSAVFAYRRLLALPISPIRDSGFYRLDLLRPPYDFPHGGLVSRTSMDGSREKLPRAQTMSVFIYKCR</sequence>
<dbReference type="Proteomes" id="UP001154282">
    <property type="component" value="Unassembled WGS sequence"/>
</dbReference>
<keyword evidence="2" id="KW-1185">Reference proteome</keyword>
<dbReference type="AlphaFoldDB" id="A0AAV0N495"/>
<evidence type="ECO:0000313" key="1">
    <source>
        <dbReference type="EMBL" id="CAI0453333.1"/>
    </source>
</evidence>
<organism evidence="1 2">
    <name type="scientific">Linum tenue</name>
    <dbReference type="NCBI Taxonomy" id="586396"/>
    <lineage>
        <taxon>Eukaryota</taxon>
        <taxon>Viridiplantae</taxon>
        <taxon>Streptophyta</taxon>
        <taxon>Embryophyta</taxon>
        <taxon>Tracheophyta</taxon>
        <taxon>Spermatophyta</taxon>
        <taxon>Magnoliopsida</taxon>
        <taxon>eudicotyledons</taxon>
        <taxon>Gunneridae</taxon>
        <taxon>Pentapetalae</taxon>
        <taxon>rosids</taxon>
        <taxon>fabids</taxon>
        <taxon>Malpighiales</taxon>
        <taxon>Linaceae</taxon>
        <taxon>Linum</taxon>
    </lineage>
</organism>
<proteinExistence type="predicted"/>
<gene>
    <name evidence="1" type="ORF">LITE_LOCUS31548</name>
</gene>
<evidence type="ECO:0000313" key="2">
    <source>
        <dbReference type="Proteomes" id="UP001154282"/>
    </source>
</evidence>
<feature type="non-terminal residue" evidence="1">
    <location>
        <position position="1"/>
    </location>
</feature>